<feature type="transmembrane region" description="Helical" evidence="1">
    <location>
        <begin position="16"/>
        <end position="35"/>
    </location>
</feature>
<accession>A0A414IQ80</accession>
<evidence type="ECO:0000313" key="2">
    <source>
        <dbReference type="EMBL" id="RHE30575.1"/>
    </source>
</evidence>
<evidence type="ECO:0000313" key="3">
    <source>
        <dbReference type="Proteomes" id="UP000285290"/>
    </source>
</evidence>
<keyword evidence="1" id="KW-0472">Membrane</keyword>
<evidence type="ECO:0000256" key="1">
    <source>
        <dbReference type="SAM" id="Phobius"/>
    </source>
</evidence>
<name>A0A414IQ80_9FIRM</name>
<proteinExistence type="predicted"/>
<feature type="transmembrane region" description="Helical" evidence="1">
    <location>
        <begin position="47"/>
        <end position="68"/>
    </location>
</feature>
<gene>
    <name evidence="2" type="ORF">DW753_14160</name>
</gene>
<dbReference type="AlphaFoldDB" id="A0A414IQ80"/>
<keyword evidence="1" id="KW-1133">Transmembrane helix</keyword>
<reference evidence="2 3" key="1">
    <citation type="submission" date="2018-08" db="EMBL/GenBank/DDBJ databases">
        <title>A genome reference for cultivated species of the human gut microbiota.</title>
        <authorList>
            <person name="Zou Y."/>
            <person name="Xue W."/>
            <person name="Luo G."/>
        </authorList>
    </citation>
    <scope>NUCLEOTIDE SEQUENCE [LARGE SCALE GENOMIC DNA]</scope>
    <source>
        <strain evidence="2 3">AM29-10</strain>
    </source>
</reference>
<sequence>MNDYCEITVWGVIKRFIEGWVALGCLLVIYSCVKYRKYISAVFTDSILGWINLAIPILIAIFAVGYMIKSLVR</sequence>
<dbReference type="EMBL" id="QSKC01000027">
    <property type="protein sequence ID" value="RHE30575.1"/>
    <property type="molecule type" value="Genomic_DNA"/>
</dbReference>
<organism evidence="2 3">
    <name type="scientific">Agathobacter rectalis</name>
    <dbReference type="NCBI Taxonomy" id="39491"/>
    <lineage>
        <taxon>Bacteria</taxon>
        <taxon>Bacillati</taxon>
        <taxon>Bacillota</taxon>
        <taxon>Clostridia</taxon>
        <taxon>Lachnospirales</taxon>
        <taxon>Lachnospiraceae</taxon>
        <taxon>Agathobacter</taxon>
    </lineage>
</organism>
<keyword evidence="1" id="KW-0812">Transmembrane</keyword>
<protein>
    <submittedName>
        <fullName evidence="2">Uncharacterized protein</fullName>
    </submittedName>
</protein>
<comment type="caution">
    <text evidence="2">The sequence shown here is derived from an EMBL/GenBank/DDBJ whole genome shotgun (WGS) entry which is preliminary data.</text>
</comment>
<dbReference type="Proteomes" id="UP000285290">
    <property type="component" value="Unassembled WGS sequence"/>
</dbReference>